<dbReference type="InterPro" id="IPR046896">
    <property type="entry name" value="Cup1-like_N"/>
</dbReference>
<dbReference type="OrthoDB" id="3925971at2759"/>
<organism evidence="3 4">
    <name type="scientific">Aaosphaeria arxii CBS 175.79</name>
    <dbReference type="NCBI Taxonomy" id="1450172"/>
    <lineage>
        <taxon>Eukaryota</taxon>
        <taxon>Fungi</taxon>
        <taxon>Dikarya</taxon>
        <taxon>Ascomycota</taxon>
        <taxon>Pezizomycotina</taxon>
        <taxon>Dothideomycetes</taxon>
        <taxon>Pleosporomycetidae</taxon>
        <taxon>Pleosporales</taxon>
        <taxon>Pleosporales incertae sedis</taxon>
        <taxon>Aaosphaeria</taxon>
    </lineage>
</organism>
<evidence type="ECO:0000259" key="2">
    <source>
        <dbReference type="Pfam" id="PF05347"/>
    </source>
</evidence>
<reference evidence="3" key="1">
    <citation type="journal article" date="2020" name="Stud. Mycol.">
        <title>101 Dothideomycetes genomes: a test case for predicting lifestyles and emergence of pathogens.</title>
        <authorList>
            <person name="Haridas S."/>
            <person name="Albert R."/>
            <person name="Binder M."/>
            <person name="Bloem J."/>
            <person name="Labutti K."/>
            <person name="Salamov A."/>
            <person name="Andreopoulos B."/>
            <person name="Baker S."/>
            <person name="Barry K."/>
            <person name="Bills G."/>
            <person name="Bluhm B."/>
            <person name="Cannon C."/>
            <person name="Castanera R."/>
            <person name="Culley D."/>
            <person name="Daum C."/>
            <person name="Ezra D."/>
            <person name="Gonzalez J."/>
            <person name="Henrissat B."/>
            <person name="Kuo A."/>
            <person name="Liang C."/>
            <person name="Lipzen A."/>
            <person name="Lutzoni F."/>
            <person name="Magnuson J."/>
            <person name="Mondo S."/>
            <person name="Nolan M."/>
            <person name="Ohm R."/>
            <person name="Pangilinan J."/>
            <person name="Park H.-J."/>
            <person name="Ramirez L."/>
            <person name="Alfaro M."/>
            <person name="Sun H."/>
            <person name="Tritt A."/>
            <person name="Yoshinaga Y."/>
            <person name="Zwiers L.-H."/>
            <person name="Turgeon B."/>
            <person name="Goodwin S."/>
            <person name="Spatafora J."/>
            <person name="Crous P."/>
            <person name="Grigoriev I."/>
        </authorList>
    </citation>
    <scope>NUCLEOTIDE SEQUENCE</scope>
    <source>
        <strain evidence="3">CBS 175.79</strain>
    </source>
</reference>
<gene>
    <name evidence="3" type="ORF">BU24DRAFT_489138</name>
</gene>
<dbReference type="Proteomes" id="UP000799778">
    <property type="component" value="Unassembled WGS sequence"/>
</dbReference>
<dbReference type="EMBL" id="ML978067">
    <property type="protein sequence ID" value="KAF2019108.1"/>
    <property type="molecule type" value="Genomic_DNA"/>
</dbReference>
<sequence>MPQFLFPRKATRHRVAAIALYRALLSRCTSIPLADENQKELSNVVRQKFRKNRKLQSPYQIGLAFRAGYETLDHLDAASAGSEKSTSFIQKLLESLPPGIKRPPPIRRPATPKPTSPPKKPVLDVRPYAQLSGPRHIPKLASANGIPFLRLTKPQPPTLTRVILQKMKRNNQRFDDRVLLGNYYMPQAEQEDEWDAILLRNLGVSKDEAGADHIQWVNAVAHATRKNLKEFNRNTSNTLRLRDRMIEIIDKETELAKAEGQEVVRGKKSKQSTKRVAR</sequence>
<dbReference type="AlphaFoldDB" id="A0A6A5Y0P8"/>
<dbReference type="RefSeq" id="XP_033387447.1">
    <property type="nucleotide sequence ID" value="XM_033533609.1"/>
</dbReference>
<name>A0A6A5Y0P8_9PLEO</name>
<feature type="region of interest" description="Disordered" evidence="1">
    <location>
        <begin position="96"/>
        <end position="123"/>
    </location>
</feature>
<feature type="region of interest" description="Disordered" evidence="1">
    <location>
        <begin position="258"/>
        <end position="278"/>
    </location>
</feature>
<dbReference type="InterPro" id="IPR008011">
    <property type="entry name" value="Complex1_LYR_dom"/>
</dbReference>
<keyword evidence="4" id="KW-1185">Reference proteome</keyword>
<dbReference type="CDD" id="cd20273">
    <property type="entry name" value="Complex1_LYR_unchar"/>
    <property type="match status" value="1"/>
</dbReference>
<feature type="compositionally biased region" description="Pro residues" evidence="1">
    <location>
        <begin position="100"/>
        <end position="120"/>
    </location>
</feature>
<evidence type="ECO:0000256" key="1">
    <source>
        <dbReference type="SAM" id="MobiDB-lite"/>
    </source>
</evidence>
<proteinExistence type="predicted"/>
<evidence type="ECO:0000313" key="3">
    <source>
        <dbReference type="EMBL" id="KAF2019108.1"/>
    </source>
</evidence>
<feature type="domain" description="Complex 1 LYR protein" evidence="2">
    <location>
        <begin position="17"/>
        <end position="73"/>
    </location>
</feature>
<feature type="compositionally biased region" description="Basic residues" evidence="1">
    <location>
        <begin position="266"/>
        <end position="278"/>
    </location>
</feature>
<accession>A0A6A5Y0P8</accession>
<protein>
    <recommendedName>
        <fullName evidence="2">Complex 1 LYR protein domain-containing protein</fullName>
    </recommendedName>
</protein>
<dbReference type="Pfam" id="PF05347">
    <property type="entry name" value="Complex1_LYR"/>
    <property type="match status" value="1"/>
</dbReference>
<evidence type="ECO:0000313" key="4">
    <source>
        <dbReference type="Proteomes" id="UP000799778"/>
    </source>
</evidence>
<dbReference type="GeneID" id="54291006"/>